<dbReference type="Proteomes" id="UP000027442">
    <property type="component" value="Unassembled WGS sequence"/>
</dbReference>
<dbReference type="PATRIC" id="fig|1122985.7.peg.2965"/>
<gene>
    <name evidence="1" type="ORF">HMPREF1991_02868</name>
</gene>
<evidence type="ECO:0000313" key="1">
    <source>
        <dbReference type="EMBL" id="KDR51081.1"/>
    </source>
</evidence>
<dbReference type="EMBL" id="JNGW01000123">
    <property type="protein sequence ID" value="KDR51081.1"/>
    <property type="molecule type" value="Genomic_DNA"/>
</dbReference>
<proteinExistence type="predicted"/>
<dbReference type="RefSeq" id="WP_018967161.1">
    <property type="nucleotide sequence ID" value="NZ_KB899213.1"/>
</dbReference>
<dbReference type="InterPro" id="IPR029060">
    <property type="entry name" value="PIN-like_dom_sf"/>
</dbReference>
<name>A0A069QMM4_HOYLO</name>
<dbReference type="SUPFAM" id="SSF88723">
    <property type="entry name" value="PIN domain-like"/>
    <property type="match status" value="1"/>
</dbReference>
<dbReference type="Pfam" id="PF14367">
    <property type="entry name" value="DUF4411"/>
    <property type="match status" value="1"/>
</dbReference>
<reference evidence="1 2" key="1">
    <citation type="submission" date="2013-08" db="EMBL/GenBank/DDBJ databases">
        <authorList>
            <person name="Weinstock G."/>
            <person name="Sodergren E."/>
            <person name="Wylie T."/>
            <person name="Fulton L."/>
            <person name="Fulton R."/>
            <person name="Fronick C."/>
            <person name="O'Laughlin M."/>
            <person name="Godfrey J."/>
            <person name="Miner T."/>
            <person name="Herter B."/>
            <person name="Appelbaum E."/>
            <person name="Cordes M."/>
            <person name="Lek S."/>
            <person name="Wollam A."/>
            <person name="Pepin K.H."/>
            <person name="Palsikar V.B."/>
            <person name="Mitreva M."/>
            <person name="Wilson R.K."/>
        </authorList>
    </citation>
    <scope>NUCLEOTIDE SEQUENCE [LARGE SCALE GENOMIC DNA]</scope>
    <source>
        <strain evidence="1 2">ATCC 15930</strain>
    </source>
</reference>
<comment type="caution">
    <text evidence="1">The sequence shown here is derived from an EMBL/GenBank/DDBJ whole genome shotgun (WGS) entry which is preliminary data.</text>
</comment>
<dbReference type="InterPro" id="IPR016541">
    <property type="entry name" value="UCP008505"/>
</dbReference>
<accession>A0A069QMM4</accession>
<dbReference type="Gene3D" id="3.40.50.1010">
    <property type="entry name" value="5'-nuclease"/>
    <property type="match status" value="1"/>
</dbReference>
<sequence>MGYLFDTNIFITAKNQLPADVWPTFWLRMSELILDGKVFTSTKVREEIERGNDELTLWMTQNHVPGFYIELDREILAQYAETLNWAKGNAVFSSTALDEYANVADSYLVATAAAKGMTLVTFEKSNPLSKRRVMIPDACSAIGVRYCDLNTALREMNVVI</sequence>
<dbReference type="eggNOG" id="COG1487">
    <property type="taxonomic scope" value="Bacteria"/>
</dbReference>
<evidence type="ECO:0000313" key="2">
    <source>
        <dbReference type="Proteomes" id="UP000027442"/>
    </source>
</evidence>
<organism evidence="1 2">
    <name type="scientific">Hoylesella loescheii DSM 19665 = JCM 12249 = ATCC 15930</name>
    <dbReference type="NCBI Taxonomy" id="1122985"/>
    <lineage>
        <taxon>Bacteria</taxon>
        <taxon>Pseudomonadati</taxon>
        <taxon>Bacteroidota</taxon>
        <taxon>Bacteroidia</taxon>
        <taxon>Bacteroidales</taxon>
        <taxon>Prevotellaceae</taxon>
        <taxon>Hoylesella</taxon>
    </lineage>
</organism>
<protein>
    <recommendedName>
        <fullName evidence="3">PIN domain protein</fullName>
    </recommendedName>
</protein>
<keyword evidence="2" id="KW-1185">Reference proteome</keyword>
<evidence type="ECO:0008006" key="3">
    <source>
        <dbReference type="Google" id="ProtNLM"/>
    </source>
</evidence>
<dbReference type="AlphaFoldDB" id="A0A069QMM4"/>
<dbReference type="HOGENOM" id="CLU_116293_0_1_10"/>